<comment type="caution">
    <text evidence="3">The sequence shown here is derived from an EMBL/GenBank/DDBJ whole genome shotgun (WGS) entry which is preliminary data.</text>
</comment>
<gene>
    <name evidence="3" type="ORF">JD78_01454</name>
</gene>
<sequence length="70" mass="7082">MGTLQHHADQPVIPTSPVSRLGPAARVHRYVVAGHPAPALVAAAEDADLLVVGSRGRGGSTGLLLGSVRP</sequence>
<dbReference type="RefSeq" id="WP_153360894.1">
    <property type="nucleotide sequence ID" value="NZ_JABGDC010000104.1"/>
</dbReference>
<name>A0A562IPL7_9ACTN</name>
<evidence type="ECO:0000313" key="3">
    <source>
        <dbReference type="EMBL" id="TWH72931.1"/>
    </source>
</evidence>
<reference evidence="3 4" key="1">
    <citation type="submission" date="2019-07" db="EMBL/GenBank/DDBJ databases">
        <title>R&amp;d 2014.</title>
        <authorList>
            <person name="Klenk H.-P."/>
        </authorList>
    </citation>
    <scope>NUCLEOTIDE SEQUENCE [LARGE SCALE GENOMIC DNA]</scope>
    <source>
        <strain evidence="3 4">DSM 45764</strain>
    </source>
</reference>
<dbReference type="Proteomes" id="UP000321490">
    <property type="component" value="Unassembled WGS sequence"/>
</dbReference>
<evidence type="ECO:0000259" key="2">
    <source>
        <dbReference type="Pfam" id="PF00582"/>
    </source>
</evidence>
<evidence type="ECO:0000313" key="4">
    <source>
        <dbReference type="Proteomes" id="UP000321490"/>
    </source>
</evidence>
<feature type="domain" description="UspA" evidence="2">
    <location>
        <begin position="23"/>
        <end position="68"/>
    </location>
</feature>
<protein>
    <submittedName>
        <fullName evidence="3">Universal stress protein family protein</fullName>
    </submittedName>
</protein>
<dbReference type="AlphaFoldDB" id="A0A562IPL7"/>
<dbReference type="InterPro" id="IPR006016">
    <property type="entry name" value="UspA"/>
</dbReference>
<dbReference type="Pfam" id="PF00582">
    <property type="entry name" value="Usp"/>
    <property type="match status" value="1"/>
</dbReference>
<dbReference type="EMBL" id="VLKF01000001">
    <property type="protein sequence ID" value="TWH72931.1"/>
    <property type="molecule type" value="Genomic_DNA"/>
</dbReference>
<organism evidence="3 4">
    <name type="scientific">Modestobacter roseus</name>
    <dbReference type="NCBI Taxonomy" id="1181884"/>
    <lineage>
        <taxon>Bacteria</taxon>
        <taxon>Bacillati</taxon>
        <taxon>Actinomycetota</taxon>
        <taxon>Actinomycetes</taxon>
        <taxon>Geodermatophilales</taxon>
        <taxon>Geodermatophilaceae</taxon>
        <taxon>Modestobacter</taxon>
    </lineage>
</organism>
<dbReference type="Gene3D" id="3.40.50.620">
    <property type="entry name" value="HUPs"/>
    <property type="match status" value="1"/>
</dbReference>
<comment type="similarity">
    <text evidence="1">Belongs to the universal stress protein A family.</text>
</comment>
<dbReference type="PRINTS" id="PR01438">
    <property type="entry name" value="UNVRSLSTRESS"/>
</dbReference>
<evidence type="ECO:0000256" key="1">
    <source>
        <dbReference type="ARBA" id="ARBA00008791"/>
    </source>
</evidence>
<dbReference type="SUPFAM" id="SSF52402">
    <property type="entry name" value="Adenine nucleotide alpha hydrolases-like"/>
    <property type="match status" value="1"/>
</dbReference>
<proteinExistence type="inferred from homology"/>
<accession>A0A562IPL7</accession>
<keyword evidence="4" id="KW-1185">Reference proteome</keyword>
<dbReference type="InterPro" id="IPR014729">
    <property type="entry name" value="Rossmann-like_a/b/a_fold"/>
</dbReference>
<dbReference type="InterPro" id="IPR006015">
    <property type="entry name" value="Universal_stress_UspA"/>
</dbReference>